<dbReference type="EnsemblMetazoa" id="ENSAATROPT001870">
    <property type="protein sequence ID" value="ENSAATROPP001794"/>
    <property type="gene ID" value="ENSAATROPG001466"/>
</dbReference>
<feature type="domain" description="C2H2-type" evidence="13">
    <location>
        <begin position="253"/>
        <end position="282"/>
    </location>
</feature>
<evidence type="ECO:0000256" key="7">
    <source>
        <dbReference type="ARBA" id="ARBA00023015"/>
    </source>
</evidence>
<dbReference type="SUPFAM" id="SSF57667">
    <property type="entry name" value="beta-beta-alpha zinc fingers"/>
    <property type="match status" value="4"/>
</dbReference>
<keyword evidence="6" id="KW-0862">Zinc</keyword>
<feature type="domain" description="C2H2-type" evidence="13">
    <location>
        <begin position="282"/>
        <end position="309"/>
    </location>
</feature>
<keyword evidence="7" id="KW-0805">Transcription regulation</keyword>
<protein>
    <recommendedName>
        <fullName evidence="13">C2H2-type domain-containing protein</fullName>
    </recommendedName>
</protein>
<dbReference type="GO" id="GO:0008270">
    <property type="term" value="F:zinc ion binding"/>
    <property type="evidence" value="ECO:0007669"/>
    <property type="project" value="UniProtKB-KW"/>
</dbReference>
<evidence type="ECO:0000256" key="11">
    <source>
        <dbReference type="PROSITE-ProRule" id="PRU00042"/>
    </source>
</evidence>
<keyword evidence="5 11" id="KW-0863">Zinc-finger</keyword>
<dbReference type="PANTHER" id="PTHR19818">
    <property type="entry name" value="ZINC FINGER PROTEIN ZIC AND GLI"/>
    <property type="match status" value="1"/>
</dbReference>
<keyword evidence="3" id="KW-0479">Metal-binding</keyword>
<dbReference type="Pfam" id="PF07776">
    <property type="entry name" value="zf-AD"/>
    <property type="match status" value="1"/>
</dbReference>
<organism evidence="14 15">
    <name type="scientific">Anopheles atroparvus</name>
    <name type="common">European mosquito</name>
    <dbReference type="NCBI Taxonomy" id="41427"/>
    <lineage>
        <taxon>Eukaryota</taxon>
        <taxon>Metazoa</taxon>
        <taxon>Ecdysozoa</taxon>
        <taxon>Arthropoda</taxon>
        <taxon>Hexapoda</taxon>
        <taxon>Insecta</taxon>
        <taxon>Pterygota</taxon>
        <taxon>Neoptera</taxon>
        <taxon>Endopterygota</taxon>
        <taxon>Diptera</taxon>
        <taxon>Nematocera</taxon>
        <taxon>Culicoidea</taxon>
        <taxon>Culicidae</taxon>
        <taxon>Anophelinae</taxon>
        <taxon>Anopheles</taxon>
    </lineage>
</organism>
<feature type="domain" description="C2H2-type" evidence="13">
    <location>
        <begin position="366"/>
        <end position="393"/>
    </location>
</feature>
<dbReference type="SMART" id="SM00868">
    <property type="entry name" value="zf-AD"/>
    <property type="match status" value="1"/>
</dbReference>
<keyword evidence="10" id="KW-0539">Nucleus</keyword>
<dbReference type="GO" id="GO:0005634">
    <property type="term" value="C:nucleus"/>
    <property type="evidence" value="ECO:0007669"/>
    <property type="project" value="UniProtKB-SubCell"/>
</dbReference>
<comment type="similarity">
    <text evidence="2">Belongs to the krueppel C2H2-type zinc-finger protein family.</text>
</comment>
<evidence type="ECO:0000256" key="10">
    <source>
        <dbReference type="ARBA" id="ARBA00023242"/>
    </source>
</evidence>
<dbReference type="FunFam" id="3.30.160.60:FF:002343">
    <property type="entry name" value="Zinc finger protein 33A"/>
    <property type="match status" value="1"/>
</dbReference>
<feature type="domain" description="C2H2-type" evidence="13">
    <location>
        <begin position="338"/>
        <end position="365"/>
    </location>
</feature>
<evidence type="ECO:0000256" key="1">
    <source>
        <dbReference type="ARBA" id="ARBA00004123"/>
    </source>
</evidence>
<evidence type="ECO:0000313" key="14">
    <source>
        <dbReference type="EnsemblMetazoa" id="ENSAATROPP001794"/>
    </source>
</evidence>
<evidence type="ECO:0000256" key="8">
    <source>
        <dbReference type="ARBA" id="ARBA00023125"/>
    </source>
</evidence>
<dbReference type="PANTHER" id="PTHR19818:SF139">
    <property type="entry name" value="PAIR-RULE PROTEIN ODD-PAIRED"/>
    <property type="match status" value="1"/>
</dbReference>
<feature type="region of interest" description="Disordered" evidence="12">
    <location>
        <begin position="156"/>
        <end position="197"/>
    </location>
</feature>
<feature type="domain" description="C2H2-type" evidence="13">
    <location>
        <begin position="310"/>
        <end position="337"/>
    </location>
</feature>
<name>A0AAG5CTH4_ANOAO</name>
<dbReference type="PROSITE" id="PS50157">
    <property type="entry name" value="ZINC_FINGER_C2H2_2"/>
    <property type="match status" value="7"/>
</dbReference>
<dbReference type="InterPro" id="IPR050329">
    <property type="entry name" value="GLI_C2H2-zinc-finger"/>
</dbReference>
<dbReference type="Pfam" id="PF13894">
    <property type="entry name" value="zf-C2H2_4"/>
    <property type="match status" value="1"/>
</dbReference>
<evidence type="ECO:0000256" key="3">
    <source>
        <dbReference type="ARBA" id="ARBA00022723"/>
    </source>
</evidence>
<evidence type="ECO:0000256" key="5">
    <source>
        <dbReference type="ARBA" id="ARBA00022771"/>
    </source>
</evidence>
<dbReference type="GO" id="GO:0000978">
    <property type="term" value="F:RNA polymerase II cis-regulatory region sequence-specific DNA binding"/>
    <property type="evidence" value="ECO:0007669"/>
    <property type="project" value="TreeGrafter"/>
</dbReference>
<feature type="region of interest" description="Disordered" evidence="12">
    <location>
        <begin position="120"/>
        <end position="143"/>
    </location>
</feature>
<dbReference type="Proteomes" id="UP000075880">
    <property type="component" value="Unassembled WGS sequence"/>
</dbReference>
<dbReference type="FunFam" id="3.30.160.60:FF:000870">
    <property type="entry name" value="zinc finger protein 197 isoform X1"/>
    <property type="match status" value="1"/>
</dbReference>
<feature type="domain" description="C2H2-type" evidence="13">
    <location>
        <begin position="224"/>
        <end position="251"/>
    </location>
</feature>
<proteinExistence type="inferred from homology"/>
<evidence type="ECO:0000256" key="4">
    <source>
        <dbReference type="ARBA" id="ARBA00022737"/>
    </source>
</evidence>
<dbReference type="AlphaFoldDB" id="A0AAG5CTH4"/>
<feature type="compositionally biased region" description="Basic and acidic residues" evidence="12">
    <location>
        <begin position="132"/>
        <end position="143"/>
    </location>
</feature>
<dbReference type="SMART" id="SM00355">
    <property type="entry name" value="ZnF_C2H2"/>
    <property type="match status" value="7"/>
</dbReference>
<evidence type="ECO:0000256" key="6">
    <source>
        <dbReference type="ARBA" id="ARBA00022833"/>
    </source>
</evidence>
<dbReference type="InterPro" id="IPR036236">
    <property type="entry name" value="Znf_C2H2_sf"/>
</dbReference>
<accession>A0AAG5CTH4</accession>
<evidence type="ECO:0000313" key="15">
    <source>
        <dbReference type="Proteomes" id="UP000075880"/>
    </source>
</evidence>
<dbReference type="GO" id="GO:0000981">
    <property type="term" value="F:DNA-binding transcription factor activity, RNA polymerase II-specific"/>
    <property type="evidence" value="ECO:0007669"/>
    <property type="project" value="TreeGrafter"/>
</dbReference>
<dbReference type="Pfam" id="PF00096">
    <property type="entry name" value="zf-C2H2"/>
    <property type="match status" value="3"/>
</dbReference>
<evidence type="ECO:0000256" key="9">
    <source>
        <dbReference type="ARBA" id="ARBA00023163"/>
    </source>
</evidence>
<evidence type="ECO:0000259" key="13">
    <source>
        <dbReference type="PROSITE" id="PS50157"/>
    </source>
</evidence>
<evidence type="ECO:0000256" key="2">
    <source>
        <dbReference type="ARBA" id="ARBA00006991"/>
    </source>
</evidence>
<sequence>MLPTCLSCHVKSNGMIAIHQHPNGLDEMFHSITGIEVELNDHLCVPCYDSLKSAHQFKQRCIQNNVVRLSGQASKTQAQVPIEQSANSNADVSTTCDDTRQVAEVGKVLDGHTYQEQSEKILEDQQQTNAKESAEEGGDHKDGSIEFLIDLVPAEEGIATEEKEEDFSLVNLESEEEENEESRPTDMMQQHEDHIEIRSPRSDEIKEEIQTTKPSPRLPKVHGLMCEFCFKEFKSLSEKIDHTASHQSEKKPFHCFHDGCSSSFKDRVGLRAHVRIHAVKRFGCRHCSMRFHTRGNRDAHERTHNGEKPFCCPKCGKGFAEPGNLKNHVRFHTGERPYQCNICNKSYRTHYSRSVHMRTHTNERPFVCDVCGKGFYSSGKLTIHRRIHTDERPYSCSSCDARFRDWCGLNRHQLKAH</sequence>
<reference evidence="14" key="1">
    <citation type="submission" date="2024-04" db="UniProtKB">
        <authorList>
            <consortium name="EnsemblMetazoa"/>
        </authorList>
    </citation>
    <scope>IDENTIFICATION</scope>
    <source>
        <strain evidence="14">EBRO</strain>
    </source>
</reference>
<comment type="subcellular location">
    <subcellularLocation>
        <location evidence="1">Nucleus</location>
    </subcellularLocation>
</comment>
<dbReference type="InterPro" id="IPR013087">
    <property type="entry name" value="Znf_C2H2_type"/>
</dbReference>
<keyword evidence="9" id="KW-0804">Transcription</keyword>
<dbReference type="Gene3D" id="3.30.160.60">
    <property type="entry name" value="Classic Zinc Finger"/>
    <property type="match status" value="6"/>
</dbReference>
<feature type="domain" description="C2H2-type" evidence="13">
    <location>
        <begin position="394"/>
        <end position="417"/>
    </location>
</feature>
<feature type="compositionally biased region" description="Basic and acidic residues" evidence="12">
    <location>
        <begin position="181"/>
        <end position="197"/>
    </location>
</feature>
<dbReference type="PROSITE" id="PS00028">
    <property type="entry name" value="ZINC_FINGER_C2H2_1"/>
    <property type="match status" value="7"/>
</dbReference>
<keyword evidence="8" id="KW-0238">DNA-binding</keyword>
<feature type="compositionally biased region" description="Acidic residues" evidence="12">
    <location>
        <begin position="158"/>
        <end position="180"/>
    </location>
</feature>
<dbReference type="GO" id="GO:0045944">
    <property type="term" value="P:positive regulation of transcription by RNA polymerase II"/>
    <property type="evidence" value="ECO:0007669"/>
    <property type="project" value="UniProtKB-ARBA"/>
</dbReference>
<dbReference type="SUPFAM" id="SSF57716">
    <property type="entry name" value="Glucocorticoid receptor-like (DNA-binding domain)"/>
    <property type="match status" value="1"/>
</dbReference>
<keyword evidence="15" id="KW-1185">Reference proteome</keyword>
<evidence type="ECO:0000256" key="12">
    <source>
        <dbReference type="SAM" id="MobiDB-lite"/>
    </source>
</evidence>
<dbReference type="InterPro" id="IPR012934">
    <property type="entry name" value="Znf_AD"/>
</dbReference>
<dbReference type="FunFam" id="3.30.160.60:FF:001370">
    <property type="entry name" value="Zinc finger protein"/>
    <property type="match status" value="1"/>
</dbReference>
<keyword evidence="4" id="KW-0677">Repeat</keyword>